<dbReference type="Proteomes" id="UP000555103">
    <property type="component" value="Unassembled WGS sequence"/>
</dbReference>
<accession>A0A840CJJ2</accession>
<comment type="caution">
    <text evidence="2">The sequence shown here is derived from an EMBL/GenBank/DDBJ whole genome shotgun (WGS) entry which is preliminary data.</text>
</comment>
<dbReference type="Pfam" id="PF10022">
    <property type="entry name" value="DUF2264"/>
    <property type="match status" value="1"/>
</dbReference>
<dbReference type="PANTHER" id="PTHR35339">
    <property type="entry name" value="LINALOOL DEHYDRATASE_ISOMERASE DOMAIN-CONTAINING PROTEIN"/>
    <property type="match status" value="1"/>
</dbReference>
<evidence type="ECO:0000259" key="1">
    <source>
        <dbReference type="Pfam" id="PF10022"/>
    </source>
</evidence>
<dbReference type="PIRSF" id="PIRSF014753">
    <property type="entry name" value="UCP014753"/>
    <property type="match status" value="1"/>
</dbReference>
<sequence>MKANNVKLFFFSTIFFCLSANVFSQNNPDSDRKYWTDLAYKIAEPVLRNMSNGELRKNMELELSPKWDGRNKNVAYTEAFGRLMAGIAPWLTLPDDNTDEGKQRKQLREWALKSYTNAVDPDNPDYLQWAGVNQTLVDAAYIATSFIRAPKALWEPLDDITKQRYIKEFKSLRKIRPPYNNWVLFRATIEAFLVSIGEEYDGMALDIALRKMEEWYLADGWYSDGPDFSLDYYNSFVIQPMIVEISEILTAKKIYSPIKSDLALRRMQRYNQLLERLISPEATFPAMGRSMTYRMGAFQTLALSAWKYKLPATMTNGQVRNALTSVMKRMFSVEGNFNKAGYLQLGFAGHQPELADYYTNNGSLYLTSLVFLPLGLAPDHDFWTSPAEEWTSQKAWSGKPFLKDYHESVKR</sequence>
<reference evidence="2 3" key="1">
    <citation type="submission" date="2020-08" db="EMBL/GenBank/DDBJ databases">
        <title>Genomic Encyclopedia of Type Strains, Phase IV (KMG-IV): sequencing the most valuable type-strain genomes for metagenomic binning, comparative biology and taxonomic classification.</title>
        <authorList>
            <person name="Goeker M."/>
        </authorList>
    </citation>
    <scope>NUCLEOTIDE SEQUENCE [LARGE SCALE GENOMIC DNA]</scope>
    <source>
        <strain evidence="2 3">DSM 104969</strain>
    </source>
</reference>
<dbReference type="InterPro" id="IPR016624">
    <property type="entry name" value="UCP014753"/>
</dbReference>
<dbReference type="EMBL" id="JACIEP010000006">
    <property type="protein sequence ID" value="MBB4036130.1"/>
    <property type="molecule type" value="Genomic_DNA"/>
</dbReference>
<proteinExistence type="predicted"/>
<organism evidence="2 3">
    <name type="scientific">Dysgonomonas hofstadii</name>
    <dbReference type="NCBI Taxonomy" id="637886"/>
    <lineage>
        <taxon>Bacteria</taxon>
        <taxon>Pseudomonadati</taxon>
        <taxon>Bacteroidota</taxon>
        <taxon>Bacteroidia</taxon>
        <taxon>Bacteroidales</taxon>
        <taxon>Dysgonomonadaceae</taxon>
        <taxon>Dysgonomonas</taxon>
    </lineage>
</organism>
<evidence type="ECO:0000313" key="2">
    <source>
        <dbReference type="EMBL" id="MBB4036130.1"/>
    </source>
</evidence>
<dbReference type="AlphaFoldDB" id="A0A840CJJ2"/>
<dbReference type="InterPro" id="IPR049349">
    <property type="entry name" value="DUF2264_N"/>
</dbReference>
<gene>
    <name evidence="2" type="ORF">GGR21_002031</name>
</gene>
<keyword evidence="3" id="KW-1185">Reference proteome</keyword>
<name>A0A840CJJ2_9BACT</name>
<dbReference type="RefSeq" id="WP_183307042.1">
    <property type="nucleotide sequence ID" value="NZ_JACIEP010000006.1"/>
</dbReference>
<feature type="domain" description="DUF2264" evidence="1">
    <location>
        <begin position="31"/>
        <end position="390"/>
    </location>
</feature>
<evidence type="ECO:0000313" key="3">
    <source>
        <dbReference type="Proteomes" id="UP000555103"/>
    </source>
</evidence>
<protein>
    <recommendedName>
        <fullName evidence="1">DUF2264 domain-containing protein</fullName>
    </recommendedName>
</protein>
<dbReference type="PANTHER" id="PTHR35339:SF3">
    <property type="entry name" value="DUF2264 DOMAIN-CONTAINING PROTEIN"/>
    <property type="match status" value="1"/>
</dbReference>